<organism evidence="2">
    <name type="scientific">Arundo donax</name>
    <name type="common">Giant reed</name>
    <name type="synonym">Donax arundinaceus</name>
    <dbReference type="NCBI Taxonomy" id="35708"/>
    <lineage>
        <taxon>Eukaryota</taxon>
        <taxon>Viridiplantae</taxon>
        <taxon>Streptophyta</taxon>
        <taxon>Embryophyta</taxon>
        <taxon>Tracheophyta</taxon>
        <taxon>Spermatophyta</taxon>
        <taxon>Magnoliopsida</taxon>
        <taxon>Liliopsida</taxon>
        <taxon>Poales</taxon>
        <taxon>Poaceae</taxon>
        <taxon>PACMAD clade</taxon>
        <taxon>Arundinoideae</taxon>
        <taxon>Arundineae</taxon>
        <taxon>Arundo</taxon>
    </lineage>
</organism>
<feature type="chain" id="PRO_5015033040" evidence="1">
    <location>
        <begin position="27"/>
        <end position="53"/>
    </location>
</feature>
<keyword evidence="1" id="KW-0732">Signal</keyword>
<protein>
    <submittedName>
        <fullName evidence="2">Uncharacterized protein</fullName>
    </submittedName>
</protein>
<evidence type="ECO:0000313" key="2">
    <source>
        <dbReference type="EMBL" id="JAD90700.1"/>
    </source>
</evidence>
<reference evidence="2" key="1">
    <citation type="submission" date="2014-09" db="EMBL/GenBank/DDBJ databases">
        <authorList>
            <person name="Magalhaes I.L.F."/>
            <person name="Oliveira U."/>
            <person name="Santos F.R."/>
            <person name="Vidigal T.H.D.A."/>
            <person name="Brescovit A.D."/>
            <person name="Santos A.J."/>
        </authorList>
    </citation>
    <scope>NUCLEOTIDE SEQUENCE</scope>
    <source>
        <tissue evidence="2">Shoot tissue taken approximately 20 cm above the soil surface</tissue>
    </source>
</reference>
<evidence type="ECO:0000256" key="1">
    <source>
        <dbReference type="SAM" id="SignalP"/>
    </source>
</evidence>
<proteinExistence type="predicted"/>
<accession>A0A0A9DYG4</accession>
<sequence length="53" mass="5951">MGISSYVGFTGFALYLWVSCPSCSSGFSSCKIWLDSGARGSRFDHWGSYWHVY</sequence>
<name>A0A0A9DYG4_ARUDO</name>
<dbReference type="EMBL" id="GBRH01280295">
    <property type="protein sequence ID" value="JAD17600.1"/>
    <property type="molecule type" value="Transcribed_RNA"/>
</dbReference>
<feature type="signal peptide" evidence="1">
    <location>
        <begin position="1"/>
        <end position="26"/>
    </location>
</feature>
<dbReference type="AlphaFoldDB" id="A0A0A9DYG4"/>
<dbReference type="EMBL" id="GBRH01207195">
    <property type="protein sequence ID" value="JAD90700.1"/>
    <property type="molecule type" value="Transcribed_RNA"/>
</dbReference>
<reference evidence="2" key="2">
    <citation type="journal article" date="2015" name="Data Brief">
        <title>Shoot transcriptome of the giant reed, Arundo donax.</title>
        <authorList>
            <person name="Barrero R.A."/>
            <person name="Guerrero F.D."/>
            <person name="Moolhuijzen P."/>
            <person name="Goolsby J.A."/>
            <person name="Tidwell J."/>
            <person name="Bellgard S.E."/>
            <person name="Bellgard M.I."/>
        </authorList>
    </citation>
    <scope>NUCLEOTIDE SEQUENCE</scope>
    <source>
        <tissue evidence="2">Shoot tissue taken approximately 20 cm above the soil surface</tissue>
    </source>
</reference>